<feature type="signal peptide" evidence="1">
    <location>
        <begin position="1"/>
        <end position="24"/>
    </location>
</feature>
<comment type="caution">
    <text evidence="2">The sequence shown here is derived from an EMBL/GenBank/DDBJ whole genome shotgun (WGS) entry which is preliminary data.</text>
</comment>
<organism evidence="2 3">
    <name type="scientific">Babesia caballi</name>
    <dbReference type="NCBI Taxonomy" id="5871"/>
    <lineage>
        <taxon>Eukaryota</taxon>
        <taxon>Sar</taxon>
        <taxon>Alveolata</taxon>
        <taxon>Apicomplexa</taxon>
        <taxon>Aconoidasida</taxon>
        <taxon>Piroplasmida</taxon>
        <taxon>Babesiidae</taxon>
        <taxon>Babesia</taxon>
    </lineage>
</organism>
<dbReference type="Proteomes" id="UP001497744">
    <property type="component" value="Unassembled WGS sequence"/>
</dbReference>
<proteinExistence type="predicted"/>
<dbReference type="Gene3D" id="3.40.30.10">
    <property type="entry name" value="Glutaredoxin"/>
    <property type="match status" value="1"/>
</dbReference>
<dbReference type="RefSeq" id="XP_067716532.1">
    <property type="nucleotide sequence ID" value="XM_067860431.1"/>
</dbReference>
<dbReference type="SUPFAM" id="SSF52833">
    <property type="entry name" value="Thioredoxin-like"/>
    <property type="match status" value="1"/>
</dbReference>
<accession>A0AAV4LWU6</accession>
<evidence type="ECO:0000313" key="3">
    <source>
        <dbReference type="Proteomes" id="UP001497744"/>
    </source>
</evidence>
<evidence type="ECO:0000256" key="1">
    <source>
        <dbReference type="SAM" id="SignalP"/>
    </source>
</evidence>
<protein>
    <submittedName>
        <fullName evidence="2">Thiol disulfide reductase thioredoxin</fullName>
    </submittedName>
</protein>
<feature type="chain" id="PRO_5043394225" evidence="1">
    <location>
        <begin position="25"/>
        <end position="219"/>
    </location>
</feature>
<keyword evidence="3" id="KW-1185">Reference proteome</keyword>
<dbReference type="InterPro" id="IPR036249">
    <property type="entry name" value="Thioredoxin-like_sf"/>
</dbReference>
<gene>
    <name evidence="2" type="ORF">BcabD6B2_38980</name>
</gene>
<dbReference type="AlphaFoldDB" id="A0AAV4LWU6"/>
<sequence length="219" mass="24802">MRSASRLPWLFVIFATLNLRHIAGIGRTANSKEGDSAVGALLGPTLLKAHIPDISWHDADELLKNVPLVDHIVLFYIPLHLGCRQFMNLFVTLSQQFEQEKRHVRFVRVNCNGGSLGDNLCHRYNVASVPTVAYIASMPLQRETLSSRSFVQGGLRWCISSVLEDVSTPHATCYKGDLFLYQELKDWATMMYTLSQLKRKLDKIRQSNLLEHVAKLLLP</sequence>
<name>A0AAV4LWU6_BABCB</name>
<dbReference type="GeneID" id="94195944"/>
<reference evidence="2 3" key="1">
    <citation type="submission" date="2021-06" db="EMBL/GenBank/DDBJ databases">
        <title>Genome sequence of Babesia caballi.</title>
        <authorList>
            <person name="Yamagishi J."/>
            <person name="Kidaka T."/>
            <person name="Ochi A."/>
        </authorList>
    </citation>
    <scope>NUCLEOTIDE SEQUENCE [LARGE SCALE GENOMIC DNA]</scope>
    <source>
        <strain evidence="2">USDA-D6B2</strain>
    </source>
</reference>
<dbReference type="EMBL" id="BPLF01000003">
    <property type="protein sequence ID" value="GIX64463.1"/>
    <property type="molecule type" value="Genomic_DNA"/>
</dbReference>
<keyword evidence="1" id="KW-0732">Signal</keyword>
<evidence type="ECO:0000313" key="2">
    <source>
        <dbReference type="EMBL" id="GIX64463.1"/>
    </source>
</evidence>
<dbReference type="CDD" id="cd02961">
    <property type="entry name" value="PDI_a_family"/>
    <property type="match status" value="1"/>
</dbReference>